<evidence type="ECO:0000313" key="2">
    <source>
        <dbReference type="EMBL" id="GEC07782.1"/>
    </source>
</evidence>
<feature type="compositionally biased region" description="Gly residues" evidence="1">
    <location>
        <begin position="75"/>
        <end position="92"/>
    </location>
</feature>
<reference evidence="2 3" key="1">
    <citation type="submission" date="2019-06" db="EMBL/GenBank/DDBJ databases">
        <title>Whole genome shotgun sequence of Streptomyces spinoverrucosus NBRC 14228.</title>
        <authorList>
            <person name="Hosoyama A."/>
            <person name="Uohara A."/>
            <person name="Ohji S."/>
            <person name="Ichikawa N."/>
        </authorList>
    </citation>
    <scope>NUCLEOTIDE SEQUENCE [LARGE SCALE GENOMIC DNA]</scope>
    <source>
        <strain evidence="2 3">NBRC 14228</strain>
    </source>
</reference>
<protein>
    <submittedName>
        <fullName evidence="2">Uncharacterized protein</fullName>
    </submittedName>
</protein>
<evidence type="ECO:0000256" key="1">
    <source>
        <dbReference type="SAM" id="MobiDB-lite"/>
    </source>
</evidence>
<dbReference type="AlphaFoldDB" id="A0A4Y3VL87"/>
<dbReference type="EMBL" id="BJND01000043">
    <property type="protein sequence ID" value="GEC07782.1"/>
    <property type="molecule type" value="Genomic_DNA"/>
</dbReference>
<sequence length="137" mass="13755">MGARGELGTHGDARAFQGFVSGVRLRVSSGGPDPGRRDRPDGCAGGTSDGRELDDDPGDFKGGGLSGEGAEHHGCGGQYGGDTTGSSHGGFPFGCARPNSSEYGLDQDIRWLPGPPYGDAGCAGSSLMGGKGPAWRA</sequence>
<feature type="region of interest" description="Disordered" evidence="1">
    <location>
        <begin position="1"/>
        <end position="99"/>
    </location>
</feature>
<gene>
    <name evidence="2" type="ORF">SSP24_54370</name>
</gene>
<evidence type="ECO:0000313" key="3">
    <source>
        <dbReference type="Proteomes" id="UP000317881"/>
    </source>
</evidence>
<comment type="caution">
    <text evidence="2">The sequence shown here is derived from an EMBL/GenBank/DDBJ whole genome shotgun (WGS) entry which is preliminary data.</text>
</comment>
<name>A0A4Y3VL87_9ACTN</name>
<dbReference type="Proteomes" id="UP000317881">
    <property type="component" value="Unassembled WGS sequence"/>
</dbReference>
<keyword evidence="3" id="KW-1185">Reference proteome</keyword>
<proteinExistence type="predicted"/>
<organism evidence="2 3">
    <name type="scientific">Streptomyces spinoverrucosus</name>
    <dbReference type="NCBI Taxonomy" id="284043"/>
    <lineage>
        <taxon>Bacteria</taxon>
        <taxon>Bacillati</taxon>
        <taxon>Actinomycetota</taxon>
        <taxon>Actinomycetes</taxon>
        <taxon>Kitasatosporales</taxon>
        <taxon>Streptomycetaceae</taxon>
        <taxon>Streptomyces</taxon>
    </lineage>
</organism>
<accession>A0A4Y3VL87</accession>